<keyword evidence="4 9" id="KW-0812">Transmembrane</keyword>
<comment type="similarity">
    <text evidence="2">Belongs to the glutamate-gated ion channel (TC 1.A.10.1) family.</text>
</comment>
<sequence>MVNFVLVVPKRDASQYSVSGDKYGLVETKNFELYSLFPYERNGCGKHCRPFLMDQYQAEDGGQFLYNSPLFPNKIPDIFPGCSLVAFANNLKPYVMLTNTSMDSYGRAVYEVTGIETEYLNLISDALNLTLEVIWCEHECNYEERFVDIFVNIGFKPLNMLGMKSRDATIPYLFNALKWYVPCPKSTLRMEKVMGVFSTSVWFSMVPILVLTALVFWYSARFPNRTVLKESYGYRTLVHCLYNVWCVFMGVSVPEMPRTSRVRTVFCLFVWYSFAISTIFQSYFVSFLVSPGYSSRISSLDDLAKSGLKYGNFGAMNQMLHEAGYQEHEHLNLDQVECADYEKCLERLFVQEDVAVLSPVIGAQYIASLVGKTDNENTLCFLDENVFSVNCVMYFRRGRPEFYKINAVIRRSFEAGLVEKYWSELNFKLKLLNVETSGDTDCQECSDMYFVFSLSHLKVAFLVLVFGHVLSATLFLAELTFKWLYEGQTMTVCSQVTGPFPFIN</sequence>
<keyword evidence="3" id="KW-1003">Cell membrane</keyword>
<protein>
    <recommendedName>
        <fullName evidence="10">Ionotropic glutamate receptor C-terminal domain-containing protein</fullName>
    </recommendedName>
</protein>
<name>A0A2J7QE55_9NEOP</name>
<dbReference type="InterPro" id="IPR052192">
    <property type="entry name" value="Insect_Ionotropic_Sensory_Rcpt"/>
</dbReference>
<accession>A0A2J7QE55</accession>
<evidence type="ECO:0000313" key="11">
    <source>
        <dbReference type="EMBL" id="PNF26843.1"/>
    </source>
</evidence>
<evidence type="ECO:0000256" key="4">
    <source>
        <dbReference type="ARBA" id="ARBA00022692"/>
    </source>
</evidence>
<evidence type="ECO:0000313" key="12">
    <source>
        <dbReference type="Proteomes" id="UP000235965"/>
    </source>
</evidence>
<evidence type="ECO:0000256" key="5">
    <source>
        <dbReference type="ARBA" id="ARBA00022989"/>
    </source>
</evidence>
<dbReference type="Proteomes" id="UP000235965">
    <property type="component" value="Unassembled WGS sequence"/>
</dbReference>
<dbReference type="EMBL" id="NEVH01015334">
    <property type="protein sequence ID" value="PNF26843.1"/>
    <property type="molecule type" value="Genomic_DNA"/>
</dbReference>
<feature type="transmembrane region" description="Helical" evidence="9">
    <location>
        <begin position="232"/>
        <end position="253"/>
    </location>
</feature>
<feature type="domain" description="Ionotropic glutamate receptor C-terminal" evidence="10">
    <location>
        <begin position="198"/>
        <end position="467"/>
    </location>
</feature>
<evidence type="ECO:0000256" key="6">
    <source>
        <dbReference type="ARBA" id="ARBA00023136"/>
    </source>
</evidence>
<evidence type="ECO:0000256" key="9">
    <source>
        <dbReference type="SAM" id="Phobius"/>
    </source>
</evidence>
<dbReference type="GO" id="GO:0050906">
    <property type="term" value="P:detection of stimulus involved in sensory perception"/>
    <property type="evidence" value="ECO:0007669"/>
    <property type="project" value="UniProtKB-ARBA"/>
</dbReference>
<reference evidence="11 12" key="1">
    <citation type="submission" date="2017-12" db="EMBL/GenBank/DDBJ databases">
        <title>Hemimetabolous genomes reveal molecular basis of termite eusociality.</title>
        <authorList>
            <person name="Harrison M.C."/>
            <person name="Jongepier E."/>
            <person name="Robertson H.M."/>
            <person name="Arning N."/>
            <person name="Bitard-Feildel T."/>
            <person name="Chao H."/>
            <person name="Childers C.P."/>
            <person name="Dinh H."/>
            <person name="Doddapaneni H."/>
            <person name="Dugan S."/>
            <person name="Gowin J."/>
            <person name="Greiner C."/>
            <person name="Han Y."/>
            <person name="Hu H."/>
            <person name="Hughes D.S.T."/>
            <person name="Huylmans A.-K."/>
            <person name="Kemena C."/>
            <person name="Kremer L.P.M."/>
            <person name="Lee S.L."/>
            <person name="Lopez-Ezquerra A."/>
            <person name="Mallet L."/>
            <person name="Monroy-Kuhn J.M."/>
            <person name="Moser A."/>
            <person name="Murali S.C."/>
            <person name="Muzny D.M."/>
            <person name="Otani S."/>
            <person name="Piulachs M.-D."/>
            <person name="Poelchau M."/>
            <person name="Qu J."/>
            <person name="Schaub F."/>
            <person name="Wada-Katsumata A."/>
            <person name="Worley K.C."/>
            <person name="Xie Q."/>
            <person name="Ylla G."/>
            <person name="Poulsen M."/>
            <person name="Gibbs R.A."/>
            <person name="Schal C."/>
            <person name="Richards S."/>
            <person name="Belles X."/>
            <person name="Korb J."/>
            <person name="Bornberg-Bauer E."/>
        </authorList>
    </citation>
    <scope>NUCLEOTIDE SEQUENCE [LARGE SCALE GENOMIC DNA]</scope>
    <source>
        <tissue evidence="11">Whole body</tissue>
    </source>
</reference>
<dbReference type="InterPro" id="IPR001320">
    <property type="entry name" value="Iontro_rcpt_C"/>
</dbReference>
<evidence type="ECO:0000256" key="3">
    <source>
        <dbReference type="ARBA" id="ARBA00022475"/>
    </source>
</evidence>
<dbReference type="GO" id="GO:0015276">
    <property type="term" value="F:ligand-gated monoatomic ion channel activity"/>
    <property type="evidence" value="ECO:0007669"/>
    <property type="project" value="InterPro"/>
</dbReference>
<dbReference type="InParanoid" id="A0A2J7QE55"/>
<dbReference type="PANTHER" id="PTHR42643:SF30">
    <property type="entry name" value="IONOTROPIC RECEPTOR 40A-RELATED"/>
    <property type="match status" value="1"/>
</dbReference>
<evidence type="ECO:0000259" key="10">
    <source>
        <dbReference type="Pfam" id="PF00060"/>
    </source>
</evidence>
<evidence type="ECO:0000256" key="1">
    <source>
        <dbReference type="ARBA" id="ARBA00004651"/>
    </source>
</evidence>
<dbReference type="STRING" id="105785.A0A2J7QE55"/>
<dbReference type="FunCoup" id="A0A2J7QE55">
    <property type="interactions" value="87"/>
</dbReference>
<comment type="subcellular location">
    <subcellularLocation>
        <location evidence="1">Cell membrane</location>
        <topology evidence="1">Multi-pass membrane protein</topology>
    </subcellularLocation>
</comment>
<dbReference type="AlphaFoldDB" id="A0A2J7QE55"/>
<comment type="caution">
    <text evidence="11">The sequence shown here is derived from an EMBL/GenBank/DDBJ whole genome shotgun (WGS) entry which is preliminary data.</text>
</comment>
<dbReference type="PANTHER" id="PTHR42643">
    <property type="entry name" value="IONOTROPIC RECEPTOR 20A-RELATED"/>
    <property type="match status" value="1"/>
</dbReference>
<evidence type="ECO:0000256" key="8">
    <source>
        <dbReference type="ARBA" id="ARBA00023180"/>
    </source>
</evidence>
<feature type="transmembrane region" description="Helical" evidence="9">
    <location>
        <begin position="195"/>
        <end position="220"/>
    </location>
</feature>
<keyword evidence="5 9" id="KW-1133">Transmembrane helix</keyword>
<proteinExistence type="inferred from homology"/>
<dbReference type="OrthoDB" id="6430908at2759"/>
<dbReference type="Gene3D" id="1.10.287.70">
    <property type="match status" value="1"/>
</dbReference>
<keyword evidence="12" id="KW-1185">Reference proteome</keyword>
<gene>
    <name evidence="11" type="ORF">B7P43_G16841</name>
</gene>
<feature type="transmembrane region" description="Helical" evidence="9">
    <location>
        <begin position="459"/>
        <end position="481"/>
    </location>
</feature>
<keyword evidence="8" id="KW-0325">Glycoprotein</keyword>
<evidence type="ECO:0000256" key="2">
    <source>
        <dbReference type="ARBA" id="ARBA00008685"/>
    </source>
</evidence>
<dbReference type="SUPFAM" id="SSF53850">
    <property type="entry name" value="Periplasmic binding protein-like II"/>
    <property type="match status" value="1"/>
</dbReference>
<keyword evidence="6 9" id="KW-0472">Membrane</keyword>
<evidence type="ECO:0000256" key="7">
    <source>
        <dbReference type="ARBA" id="ARBA00023170"/>
    </source>
</evidence>
<keyword evidence="7" id="KW-0675">Receptor</keyword>
<dbReference type="Pfam" id="PF00060">
    <property type="entry name" value="Lig_chan"/>
    <property type="match status" value="1"/>
</dbReference>
<organism evidence="11 12">
    <name type="scientific">Cryptotermes secundus</name>
    <dbReference type="NCBI Taxonomy" id="105785"/>
    <lineage>
        <taxon>Eukaryota</taxon>
        <taxon>Metazoa</taxon>
        <taxon>Ecdysozoa</taxon>
        <taxon>Arthropoda</taxon>
        <taxon>Hexapoda</taxon>
        <taxon>Insecta</taxon>
        <taxon>Pterygota</taxon>
        <taxon>Neoptera</taxon>
        <taxon>Polyneoptera</taxon>
        <taxon>Dictyoptera</taxon>
        <taxon>Blattodea</taxon>
        <taxon>Blattoidea</taxon>
        <taxon>Termitoidae</taxon>
        <taxon>Kalotermitidae</taxon>
        <taxon>Cryptotermitinae</taxon>
        <taxon>Cryptotermes</taxon>
    </lineage>
</organism>
<feature type="transmembrane region" description="Helical" evidence="9">
    <location>
        <begin position="265"/>
        <end position="289"/>
    </location>
</feature>
<dbReference type="GO" id="GO:0005886">
    <property type="term" value="C:plasma membrane"/>
    <property type="evidence" value="ECO:0007669"/>
    <property type="project" value="UniProtKB-SubCell"/>
</dbReference>